<accession>D9XAS1</accession>
<keyword evidence="2" id="KW-1185">Reference proteome</keyword>
<proteinExistence type="predicted"/>
<protein>
    <submittedName>
        <fullName evidence="1">Predicted protein</fullName>
    </submittedName>
</protein>
<dbReference type="Proteomes" id="UP000004184">
    <property type="component" value="Unassembled WGS sequence"/>
</dbReference>
<name>D9XAS1_STRVT</name>
<reference evidence="2" key="1">
    <citation type="submission" date="2009-02" db="EMBL/GenBank/DDBJ databases">
        <title>Annotation of Streptomyces viridochromogenes strain DSM 40736.</title>
        <authorList>
            <consortium name="The Broad Institute Genome Sequencing Platform"/>
            <consortium name="Broad Institute Microbial Sequencing Center"/>
            <person name="Fischbach M."/>
            <person name="Godfrey P."/>
            <person name="Ward D."/>
            <person name="Young S."/>
            <person name="Zeng Q."/>
            <person name="Koehrsen M."/>
            <person name="Alvarado L."/>
            <person name="Berlin A.M."/>
            <person name="Bochicchio J."/>
            <person name="Borenstein D."/>
            <person name="Chapman S.B."/>
            <person name="Chen Z."/>
            <person name="Engels R."/>
            <person name="Freedman E."/>
            <person name="Gellesch M."/>
            <person name="Goldberg J."/>
            <person name="Griggs A."/>
            <person name="Gujja S."/>
            <person name="Heilman E.R."/>
            <person name="Heiman D.I."/>
            <person name="Hepburn T.A."/>
            <person name="Howarth C."/>
            <person name="Jen D."/>
            <person name="Larson L."/>
            <person name="Lewis B."/>
            <person name="Mehta T."/>
            <person name="Park D."/>
            <person name="Pearson M."/>
            <person name="Richards J."/>
            <person name="Roberts A."/>
            <person name="Saif S."/>
            <person name="Shea T.D."/>
            <person name="Shenoy N."/>
            <person name="Sisk P."/>
            <person name="Stolte C."/>
            <person name="Sykes S.N."/>
            <person name="Thomson T."/>
            <person name="Walk T."/>
            <person name="White J."/>
            <person name="Yandava C."/>
            <person name="Straight P."/>
            <person name="Clardy J."/>
            <person name="Hung D."/>
            <person name="Kolter R."/>
            <person name="Mekalanos J."/>
            <person name="Walker S."/>
            <person name="Walsh C.T."/>
            <person name="Wieland-Brown L.C."/>
            <person name="Haas B."/>
            <person name="Nusbaum C."/>
            <person name="Birren B."/>
        </authorList>
    </citation>
    <scope>NUCLEOTIDE SEQUENCE [LARGE SCALE GENOMIC DNA]</scope>
    <source>
        <strain evidence="2">DSM 40736 / JCM 4977 / BCRC 1201 / Tue 494</strain>
    </source>
</reference>
<sequence>MSTREIGEVMRKYQKAAVVVAMLGSVSFLGAGVGHAAGGDDKFKLDNTQNQSCSQDDSTQGLVNVDDVNVNVAALLGLANQDNSEKESLTCSQAFSLRGGH</sequence>
<dbReference type="EMBL" id="GG657757">
    <property type="protein sequence ID" value="EFL32233.1"/>
    <property type="molecule type" value="Genomic_DNA"/>
</dbReference>
<gene>
    <name evidence="1" type="ORF">SSQG_02751</name>
</gene>
<dbReference type="HOGENOM" id="CLU_180128_0_0_11"/>
<dbReference type="STRING" id="591159.SSQG_02751"/>
<dbReference type="eggNOG" id="ENOG5031N5C">
    <property type="taxonomic scope" value="Bacteria"/>
</dbReference>
<organism evidence="1 2">
    <name type="scientific">Streptomyces viridochromogenes (strain DSM 40736 / JCM 4977 / BCRC 1201 / Tue 494)</name>
    <dbReference type="NCBI Taxonomy" id="591159"/>
    <lineage>
        <taxon>Bacteria</taxon>
        <taxon>Bacillati</taxon>
        <taxon>Actinomycetota</taxon>
        <taxon>Actinomycetes</taxon>
        <taxon>Kitasatosporales</taxon>
        <taxon>Streptomycetaceae</taxon>
        <taxon>Streptomyces</taxon>
    </lineage>
</organism>
<dbReference type="AlphaFoldDB" id="D9XAS1"/>
<evidence type="ECO:0000313" key="1">
    <source>
        <dbReference type="EMBL" id="EFL32233.1"/>
    </source>
</evidence>
<evidence type="ECO:0000313" key="2">
    <source>
        <dbReference type="Proteomes" id="UP000004184"/>
    </source>
</evidence>